<name>A0A381SX55_9ZZZZ</name>
<evidence type="ECO:0000256" key="1">
    <source>
        <dbReference type="SAM" id="Phobius"/>
    </source>
</evidence>
<keyword evidence="1" id="KW-0472">Membrane</keyword>
<protein>
    <recommendedName>
        <fullName evidence="3">EamA domain-containing protein</fullName>
    </recommendedName>
</protein>
<reference evidence="2" key="1">
    <citation type="submission" date="2018-05" db="EMBL/GenBank/DDBJ databases">
        <authorList>
            <person name="Lanie J.A."/>
            <person name="Ng W.-L."/>
            <person name="Kazmierczak K.M."/>
            <person name="Andrzejewski T.M."/>
            <person name="Davidsen T.M."/>
            <person name="Wayne K.J."/>
            <person name="Tettelin H."/>
            <person name="Glass J.I."/>
            <person name="Rusch D."/>
            <person name="Podicherti R."/>
            <person name="Tsui H.-C.T."/>
            <person name="Winkler M.E."/>
        </authorList>
    </citation>
    <scope>NUCLEOTIDE SEQUENCE</scope>
</reference>
<gene>
    <name evidence="2" type="ORF">METZ01_LOCUS61436</name>
</gene>
<sequence length="139" mass="15129">MYFLTTGSALTMAPYILTRKGIAAVKTKWRENALPITVAGVLTFAAYGLGLTAFSLSRVSYVASGRVVGIVIGVMGVFLLKEPFGGGRLLGSGSISWRIAADHAIALTHVLGYSPPNSFRMRSPRGFLARRHTWQRWRS</sequence>
<feature type="transmembrane region" description="Helical" evidence="1">
    <location>
        <begin position="60"/>
        <end position="80"/>
    </location>
</feature>
<dbReference type="EMBL" id="UINC01003706">
    <property type="protein sequence ID" value="SVA08582.1"/>
    <property type="molecule type" value="Genomic_DNA"/>
</dbReference>
<proteinExistence type="predicted"/>
<keyword evidence="1" id="KW-0812">Transmembrane</keyword>
<evidence type="ECO:0008006" key="3">
    <source>
        <dbReference type="Google" id="ProtNLM"/>
    </source>
</evidence>
<evidence type="ECO:0000313" key="2">
    <source>
        <dbReference type="EMBL" id="SVA08582.1"/>
    </source>
</evidence>
<accession>A0A381SX55</accession>
<dbReference type="AlphaFoldDB" id="A0A381SX55"/>
<organism evidence="2">
    <name type="scientific">marine metagenome</name>
    <dbReference type="NCBI Taxonomy" id="408172"/>
    <lineage>
        <taxon>unclassified sequences</taxon>
        <taxon>metagenomes</taxon>
        <taxon>ecological metagenomes</taxon>
    </lineage>
</organism>
<keyword evidence="1" id="KW-1133">Transmembrane helix</keyword>
<feature type="transmembrane region" description="Helical" evidence="1">
    <location>
        <begin position="33"/>
        <end position="54"/>
    </location>
</feature>